<sequence length="367" mass="42317">MCCFCNAFNAMIPQIKKHPHLDSLLKRAKPVTLDHSSKVLVLSDLHMGNGGRLDEFRQNSGLVKAMLERYYLPEKFSLVLNGDVEELFKFSLESIASQWNEFYDLFLKFERHGFFLKTWGNHDAALLDKKEYRLASSLVESVKFHYGHDTLLLFHGHQAALFLWQTCSILSRTIIFFLRYLAKPLGIRNTSVAYNSRKRFAIEQSIYEFSNHSRIVSIIGHTHRPLFESLSKADFLNYRIEELCRAYSSADNEKRTTIKQKIVELKAELDGCYKKGKVIGLRSGIYNNITIPSVFNSGCTIGKRGITALEIEGSTIRLVYWYNGKQNRKFISERDNRPMELASTGFSRIVLNEDSLDYVFSRLHLLA</sequence>
<gene>
    <name evidence="1" type="ordered locus">Ppha_1690</name>
</gene>
<dbReference type="eggNOG" id="COG1409">
    <property type="taxonomic scope" value="Bacteria"/>
</dbReference>
<dbReference type="AlphaFoldDB" id="B4SAY0"/>
<organism evidence="1 2">
    <name type="scientific">Pelodictyon phaeoclathratiforme (strain DSM 5477 / BU-1)</name>
    <dbReference type="NCBI Taxonomy" id="324925"/>
    <lineage>
        <taxon>Bacteria</taxon>
        <taxon>Pseudomonadati</taxon>
        <taxon>Chlorobiota</taxon>
        <taxon>Chlorobiia</taxon>
        <taxon>Chlorobiales</taxon>
        <taxon>Chlorobiaceae</taxon>
        <taxon>Chlorobium/Pelodictyon group</taxon>
        <taxon>Pelodictyon</taxon>
    </lineage>
</organism>
<dbReference type="STRING" id="324925.Ppha_1690"/>
<name>B4SAY0_PELPB</name>
<evidence type="ECO:0000313" key="2">
    <source>
        <dbReference type="Proteomes" id="UP000002724"/>
    </source>
</evidence>
<dbReference type="SUPFAM" id="SSF56300">
    <property type="entry name" value="Metallo-dependent phosphatases"/>
    <property type="match status" value="1"/>
</dbReference>
<accession>B4SAY0</accession>
<dbReference type="EMBL" id="CP001110">
    <property type="protein sequence ID" value="ACF43926.1"/>
    <property type="molecule type" value="Genomic_DNA"/>
</dbReference>
<evidence type="ECO:0000313" key="1">
    <source>
        <dbReference type="EMBL" id="ACF43926.1"/>
    </source>
</evidence>
<proteinExistence type="predicted"/>
<protein>
    <recommendedName>
        <fullName evidence="3">Metallophosphoesterase</fullName>
    </recommendedName>
</protein>
<dbReference type="GO" id="GO:0016787">
    <property type="term" value="F:hydrolase activity"/>
    <property type="evidence" value="ECO:0007669"/>
    <property type="project" value="InterPro"/>
</dbReference>
<reference evidence="1 2" key="1">
    <citation type="submission" date="2008-06" db="EMBL/GenBank/DDBJ databases">
        <title>Complete sequence of Pelodictyon phaeoclathratiforme BU-1.</title>
        <authorList>
            <consortium name="US DOE Joint Genome Institute"/>
            <person name="Lucas S."/>
            <person name="Copeland A."/>
            <person name="Lapidus A."/>
            <person name="Glavina del Rio T."/>
            <person name="Dalin E."/>
            <person name="Tice H."/>
            <person name="Bruce D."/>
            <person name="Goodwin L."/>
            <person name="Pitluck S."/>
            <person name="Schmutz J."/>
            <person name="Larimer F."/>
            <person name="Land M."/>
            <person name="Hauser L."/>
            <person name="Kyrpides N."/>
            <person name="Mikhailova N."/>
            <person name="Liu Z."/>
            <person name="Li T."/>
            <person name="Zhao F."/>
            <person name="Overmann J."/>
            <person name="Bryant D.A."/>
            <person name="Richardson P."/>
        </authorList>
    </citation>
    <scope>NUCLEOTIDE SEQUENCE [LARGE SCALE GENOMIC DNA]</scope>
    <source>
        <strain evidence="2">DSM 5477 / BU-1</strain>
    </source>
</reference>
<dbReference type="KEGG" id="pph:Ppha_1690"/>
<evidence type="ECO:0008006" key="3">
    <source>
        <dbReference type="Google" id="ProtNLM"/>
    </source>
</evidence>
<dbReference type="Proteomes" id="UP000002724">
    <property type="component" value="Chromosome"/>
</dbReference>
<dbReference type="HOGENOM" id="CLU_065964_0_0_10"/>
<dbReference type="InterPro" id="IPR029052">
    <property type="entry name" value="Metallo-depent_PP-like"/>
</dbReference>
<dbReference type="Gene3D" id="3.60.21.10">
    <property type="match status" value="1"/>
</dbReference>
<keyword evidence="2" id="KW-1185">Reference proteome</keyword>